<evidence type="ECO:0000313" key="2">
    <source>
        <dbReference type="Proteomes" id="UP000770661"/>
    </source>
</evidence>
<evidence type="ECO:0000313" key="1">
    <source>
        <dbReference type="EMBL" id="KAG0719566.1"/>
    </source>
</evidence>
<dbReference type="Proteomes" id="UP000770661">
    <property type="component" value="Unassembled WGS sequence"/>
</dbReference>
<dbReference type="AlphaFoldDB" id="A0A8J5CT03"/>
<proteinExistence type="predicted"/>
<accession>A0A8J5CT03</accession>
<protein>
    <submittedName>
        <fullName evidence="1">Uncharacterized protein</fullName>
    </submittedName>
</protein>
<organism evidence="1 2">
    <name type="scientific">Chionoecetes opilio</name>
    <name type="common">Atlantic snow crab</name>
    <name type="synonym">Cancer opilio</name>
    <dbReference type="NCBI Taxonomy" id="41210"/>
    <lineage>
        <taxon>Eukaryota</taxon>
        <taxon>Metazoa</taxon>
        <taxon>Ecdysozoa</taxon>
        <taxon>Arthropoda</taxon>
        <taxon>Crustacea</taxon>
        <taxon>Multicrustacea</taxon>
        <taxon>Malacostraca</taxon>
        <taxon>Eumalacostraca</taxon>
        <taxon>Eucarida</taxon>
        <taxon>Decapoda</taxon>
        <taxon>Pleocyemata</taxon>
        <taxon>Brachyura</taxon>
        <taxon>Eubrachyura</taxon>
        <taxon>Majoidea</taxon>
        <taxon>Majidae</taxon>
        <taxon>Chionoecetes</taxon>
    </lineage>
</organism>
<dbReference type="OrthoDB" id="1421278at2759"/>
<gene>
    <name evidence="1" type="ORF">GWK47_050194</name>
</gene>
<comment type="caution">
    <text evidence="1">The sequence shown here is derived from an EMBL/GenBank/DDBJ whole genome shotgun (WGS) entry which is preliminary data.</text>
</comment>
<reference evidence="1" key="1">
    <citation type="submission" date="2020-07" db="EMBL/GenBank/DDBJ databases">
        <title>The High-quality genome of the commercially important snow crab, Chionoecetes opilio.</title>
        <authorList>
            <person name="Jeong J.-H."/>
            <person name="Ryu S."/>
        </authorList>
    </citation>
    <scope>NUCLEOTIDE SEQUENCE</scope>
    <source>
        <strain evidence="1">MADBK_172401_WGS</strain>
        <tissue evidence="1">Digestive gland</tissue>
    </source>
</reference>
<sequence>MLKHIHDFRVLQRNDLPSDHTPIVMTVSYSGTDLDDIMCRAESLGDHSALHRSLSRPKLSKKPVRYGNIVKSEFEDNLRQCVLPVNCDVNVMADSVTEVLYECVRKSEDHVCHNIYSDSNLDRWERLLQDGDDSRVWRAIDWKGNVNVSGSIGESRPSDEEFKTHFEAVLNPTQAATNYPDIDTNLTIPILDDPITPQEVELQIRKIKPAKACGPDGLIPGVLSMLPCALDPEPGLTLQ</sequence>
<dbReference type="EMBL" id="JACEEZ010014326">
    <property type="protein sequence ID" value="KAG0719566.1"/>
    <property type="molecule type" value="Genomic_DNA"/>
</dbReference>
<keyword evidence="2" id="KW-1185">Reference proteome</keyword>
<name>A0A8J5CT03_CHIOP</name>